<feature type="compositionally biased region" description="Basic residues" evidence="2">
    <location>
        <begin position="756"/>
        <end position="766"/>
    </location>
</feature>
<sequence>MNRSAPRAASIIQEQHDIILDTIKHITQGDWKVLILDTDSKKLVDNVVKEDDILNNNIANIERIEERREPNPTMDAIYLLSPQPHIVDCLIADFDKRRYARSFLVWTSVLDPALRRRIDSSQAAQQQLAGFETLTIDYFPRESHLVTFRDPWSFPILYHPACNNLVPEHLRILAHKIAGVCITLGEYPKVRYFRPRNPIHEASVLSSHLARFVQEELDEYGRWNPNFPPPSSRPQGILVVTDRSMDLMAPLVHEFTYQAMAHDLLSIKDGDKVAYRMKINEGTPAEEEKDMELSEKDEVWVKNRHRHMKDTIEKLMGDFQGFLKQNPNFTDDNKDTTSLNAIRDMLAGLPQFQEMKEAYSLHLSMAQESMNVFQARKLPDMASVEQSLATGLDEDGRKPKNTLDQVVRLLDDEAVPSSDRLRLIMMYILFRDGVILEDIKRLVAHAALPPSDGEVISNLELLGAQSSRPLKGFRPPPPPLFSPPVKSSAESDEYALSRFNPAMKSMLEELCKGTLDQAVFPYVKPPMEPDNASLSSAQGSLRAAKPRWAGAGRREAENRQRVLVFMAGGATYSEARTCYEVAEEQRRDVFLATSHMMTPTFFLRQVGDLSVDKRRLDLPMERPKPKAPAHLFERPAPPQPMASGMGGGAGGGGGYGLSTGPGMGMGMAPGFPGGPGGQLVPPSRATPPGVPVGIQSGPRPPTQALASMTLNNSTNNSNAEPPPPPPPVPSVPTAVKGADPGKKLHKKEKEKEKEPKKKRNIFGLKK</sequence>
<comment type="similarity">
    <text evidence="1">Belongs to the STXBP/unc-18/SEC1 family.</text>
</comment>
<dbReference type="EMBL" id="JAQQPM010000001">
    <property type="protein sequence ID" value="KAK2066989.1"/>
    <property type="molecule type" value="Genomic_DNA"/>
</dbReference>
<accession>A0AAD9M6X6</accession>
<feature type="compositionally biased region" description="Gly residues" evidence="2">
    <location>
        <begin position="644"/>
        <end position="677"/>
    </location>
</feature>
<dbReference type="PANTHER" id="PTHR11679">
    <property type="entry name" value="VESICLE PROTEIN SORTING-ASSOCIATED"/>
    <property type="match status" value="1"/>
</dbReference>
<keyword evidence="4" id="KW-1185">Reference proteome</keyword>
<evidence type="ECO:0008006" key="5">
    <source>
        <dbReference type="Google" id="ProtNLM"/>
    </source>
</evidence>
<name>A0AAD9M6X6_9PEZI</name>
<proteinExistence type="inferred from homology"/>
<feature type="region of interest" description="Disordered" evidence="2">
    <location>
        <begin position="620"/>
        <end position="766"/>
    </location>
</feature>
<feature type="compositionally biased region" description="Basic and acidic residues" evidence="2">
    <location>
        <begin position="739"/>
        <end position="755"/>
    </location>
</feature>
<evidence type="ECO:0000313" key="3">
    <source>
        <dbReference type="EMBL" id="KAK2066989.1"/>
    </source>
</evidence>
<feature type="compositionally biased region" description="Pro residues" evidence="2">
    <location>
        <begin position="720"/>
        <end position="730"/>
    </location>
</feature>
<dbReference type="Pfam" id="PF00995">
    <property type="entry name" value="Sec1"/>
    <property type="match status" value="1"/>
</dbReference>
<dbReference type="SUPFAM" id="SSF56815">
    <property type="entry name" value="Sec1/munc18-like (SM) proteins"/>
    <property type="match status" value="1"/>
</dbReference>
<organism evidence="3 4">
    <name type="scientific">Phyllachora maydis</name>
    <dbReference type="NCBI Taxonomy" id="1825666"/>
    <lineage>
        <taxon>Eukaryota</taxon>
        <taxon>Fungi</taxon>
        <taxon>Dikarya</taxon>
        <taxon>Ascomycota</taxon>
        <taxon>Pezizomycotina</taxon>
        <taxon>Sordariomycetes</taxon>
        <taxon>Sordariomycetidae</taxon>
        <taxon>Phyllachorales</taxon>
        <taxon>Phyllachoraceae</taxon>
        <taxon>Phyllachora</taxon>
    </lineage>
</organism>
<comment type="caution">
    <text evidence="3">The sequence shown here is derived from an EMBL/GenBank/DDBJ whole genome shotgun (WGS) entry which is preliminary data.</text>
</comment>
<dbReference type="InterPro" id="IPR036045">
    <property type="entry name" value="Sec1-like_sf"/>
</dbReference>
<dbReference type="GO" id="GO:0016192">
    <property type="term" value="P:vesicle-mediated transport"/>
    <property type="evidence" value="ECO:0007669"/>
    <property type="project" value="InterPro"/>
</dbReference>
<gene>
    <name evidence="3" type="ORF">P8C59_000763</name>
</gene>
<dbReference type="InterPro" id="IPR027482">
    <property type="entry name" value="Sec1-like_dom2"/>
</dbReference>
<dbReference type="InterPro" id="IPR001619">
    <property type="entry name" value="Sec1-like"/>
</dbReference>
<dbReference type="Gene3D" id="3.90.830.10">
    <property type="entry name" value="Syntaxin Binding Protein 1, Chain A, domain 2"/>
    <property type="match status" value="1"/>
</dbReference>
<dbReference type="InterPro" id="IPR043154">
    <property type="entry name" value="Sec-1-like_dom1"/>
</dbReference>
<dbReference type="InterPro" id="IPR043127">
    <property type="entry name" value="Sec-1-like_dom3a"/>
</dbReference>
<evidence type="ECO:0000256" key="1">
    <source>
        <dbReference type="ARBA" id="ARBA00009884"/>
    </source>
</evidence>
<dbReference type="Gene3D" id="3.40.50.1910">
    <property type="match status" value="1"/>
</dbReference>
<dbReference type="Gene3D" id="3.40.50.2060">
    <property type="match status" value="1"/>
</dbReference>
<evidence type="ECO:0000313" key="4">
    <source>
        <dbReference type="Proteomes" id="UP001217918"/>
    </source>
</evidence>
<dbReference type="Gene3D" id="1.25.40.60">
    <property type="match status" value="1"/>
</dbReference>
<evidence type="ECO:0000256" key="2">
    <source>
        <dbReference type="SAM" id="MobiDB-lite"/>
    </source>
</evidence>
<protein>
    <recommendedName>
        <fullName evidence="5">Sec1-like protein</fullName>
    </recommendedName>
</protein>
<reference evidence="3" key="1">
    <citation type="journal article" date="2023" name="Mol. Plant Microbe Interact.">
        <title>Elucidating the Obligate Nature and Biological Capacity of an Invasive Fungal Corn Pathogen.</title>
        <authorList>
            <person name="MacCready J.S."/>
            <person name="Roggenkamp E.M."/>
            <person name="Gdanetz K."/>
            <person name="Chilvers M.I."/>
        </authorList>
    </citation>
    <scope>NUCLEOTIDE SEQUENCE</scope>
    <source>
        <strain evidence="3">PM02</strain>
    </source>
</reference>
<dbReference type="AlphaFoldDB" id="A0AAD9M6X6"/>
<dbReference type="Proteomes" id="UP001217918">
    <property type="component" value="Unassembled WGS sequence"/>
</dbReference>